<evidence type="ECO:0000256" key="1">
    <source>
        <dbReference type="ARBA" id="ARBA00022898"/>
    </source>
</evidence>
<dbReference type="Gene3D" id="3.90.1150.10">
    <property type="entry name" value="Aspartate Aminotransferase, domain 1"/>
    <property type="match status" value="1"/>
</dbReference>
<evidence type="ECO:0000256" key="2">
    <source>
        <dbReference type="ARBA" id="ARBA00037999"/>
    </source>
</evidence>
<protein>
    <submittedName>
        <fullName evidence="4">DegT/DnrJ/EryC1/StrS family aminotransferase</fullName>
    </submittedName>
</protein>
<dbReference type="PANTHER" id="PTHR30244:SF36">
    <property type="entry name" value="3-OXO-GLUCOSE-6-PHOSPHATE:GLUTAMATE AMINOTRANSFERASE"/>
    <property type="match status" value="1"/>
</dbReference>
<evidence type="ECO:0000313" key="4">
    <source>
        <dbReference type="EMBL" id="MBO1076498.1"/>
    </source>
</evidence>
<evidence type="ECO:0000256" key="3">
    <source>
        <dbReference type="RuleBase" id="RU004508"/>
    </source>
</evidence>
<keyword evidence="4" id="KW-0032">Aminotransferase</keyword>
<gene>
    <name evidence="4" type="ORF">IAI60_17945</name>
</gene>
<dbReference type="PANTHER" id="PTHR30244">
    <property type="entry name" value="TRANSAMINASE"/>
    <property type="match status" value="1"/>
</dbReference>
<dbReference type="Gene3D" id="3.40.640.10">
    <property type="entry name" value="Type I PLP-dependent aspartate aminotransferase-like (Major domain)"/>
    <property type="match status" value="1"/>
</dbReference>
<dbReference type="EMBL" id="JACTNF010000022">
    <property type="protein sequence ID" value="MBO1076498.1"/>
    <property type="molecule type" value="Genomic_DNA"/>
</dbReference>
<accession>A0ABS3KG94</accession>
<dbReference type="PIRSF" id="PIRSF000390">
    <property type="entry name" value="PLP_StrS"/>
    <property type="match status" value="1"/>
</dbReference>
<comment type="similarity">
    <text evidence="2 3">Belongs to the DegT/DnrJ/EryC1 family.</text>
</comment>
<dbReference type="CDD" id="cd00616">
    <property type="entry name" value="AHBA_syn"/>
    <property type="match status" value="1"/>
</dbReference>
<dbReference type="SUPFAM" id="SSF53383">
    <property type="entry name" value="PLP-dependent transferases"/>
    <property type="match status" value="1"/>
</dbReference>
<sequence length="385" mass="40422">MDLPETVSPPRPSLIPLADPGAAYRAQRDALDDALGRALDSGWYILGGEGAAFEREFAAWLGLPRAVGCANGTDALALILRGMGIGPGMTVCTVSHTAVATVAAIEMVGATPLLLDIDPDTYTMDADELAAVLEDPPPGLPPVRAVIAVHLYGQACDLQPMLAACEAAGIPLIEDCAQCHGATLDGRKLGTLGAAAAFSLYPTKNLGALGDAGILATADEELAERIGAIRQYGWKSRYISDMVGVNSRLDELQAAVLRVRLPLLDGMNARRNAIAEAYDAALSGTSLTPPARRADATHVFHQYVVRSAGRDAMASMLKELGISTGIHYPVPVHLQPAYLNRVALGPARCAETEAASREVLSLPMFPELTDEQVARVCAALRQVAG</sequence>
<proteinExistence type="inferred from homology"/>
<dbReference type="InterPro" id="IPR000653">
    <property type="entry name" value="DegT/StrS_aminotransferase"/>
</dbReference>
<dbReference type="RefSeq" id="WP_207449556.1">
    <property type="nucleotide sequence ID" value="NZ_CP061091.1"/>
</dbReference>
<reference evidence="4 5" key="1">
    <citation type="submission" date="2020-09" db="EMBL/GenBank/DDBJ databases">
        <title>Roseomonas.</title>
        <authorList>
            <person name="Zhu W."/>
        </authorList>
    </citation>
    <scope>NUCLEOTIDE SEQUENCE [LARGE SCALE GENOMIC DNA]</scope>
    <source>
        <strain evidence="4 5">1311</strain>
    </source>
</reference>
<dbReference type="Pfam" id="PF01041">
    <property type="entry name" value="DegT_DnrJ_EryC1"/>
    <property type="match status" value="1"/>
</dbReference>
<keyword evidence="4" id="KW-0808">Transferase</keyword>
<dbReference type="InterPro" id="IPR015424">
    <property type="entry name" value="PyrdxlP-dep_Trfase"/>
</dbReference>
<dbReference type="InterPro" id="IPR015421">
    <property type="entry name" value="PyrdxlP-dep_Trfase_major"/>
</dbReference>
<organism evidence="4 5">
    <name type="scientific">Roseomonas marmotae</name>
    <dbReference type="NCBI Taxonomy" id="2768161"/>
    <lineage>
        <taxon>Bacteria</taxon>
        <taxon>Pseudomonadati</taxon>
        <taxon>Pseudomonadota</taxon>
        <taxon>Alphaproteobacteria</taxon>
        <taxon>Acetobacterales</taxon>
        <taxon>Roseomonadaceae</taxon>
        <taxon>Roseomonas</taxon>
    </lineage>
</organism>
<dbReference type="InterPro" id="IPR015422">
    <property type="entry name" value="PyrdxlP-dep_Trfase_small"/>
</dbReference>
<dbReference type="Proteomes" id="UP001518990">
    <property type="component" value="Unassembled WGS sequence"/>
</dbReference>
<name>A0ABS3KG94_9PROT</name>
<comment type="caution">
    <text evidence="4">The sequence shown here is derived from an EMBL/GenBank/DDBJ whole genome shotgun (WGS) entry which is preliminary data.</text>
</comment>
<keyword evidence="1 3" id="KW-0663">Pyridoxal phosphate</keyword>
<dbReference type="GO" id="GO:0008483">
    <property type="term" value="F:transaminase activity"/>
    <property type="evidence" value="ECO:0007669"/>
    <property type="project" value="UniProtKB-KW"/>
</dbReference>
<keyword evidence="5" id="KW-1185">Reference proteome</keyword>
<evidence type="ECO:0000313" key="5">
    <source>
        <dbReference type="Proteomes" id="UP001518990"/>
    </source>
</evidence>